<feature type="transmembrane region" description="Helical" evidence="1">
    <location>
        <begin position="48"/>
        <end position="74"/>
    </location>
</feature>
<keyword evidence="1" id="KW-1133">Transmembrane helix</keyword>
<accession>A0ABS9GY49</accession>
<evidence type="ECO:0000313" key="2">
    <source>
        <dbReference type="EMBL" id="MCF6136596.1"/>
    </source>
</evidence>
<evidence type="ECO:0000313" key="3">
    <source>
        <dbReference type="Proteomes" id="UP001649381"/>
    </source>
</evidence>
<gene>
    <name evidence="2" type="ORF">L2716_02560</name>
</gene>
<comment type="caution">
    <text evidence="2">The sequence shown here is derived from an EMBL/GenBank/DDBJ whole genome shotgun (WGS) entry which is preliminary data.</text>
</comment>
<proteinExistence type="predicted"/>
<dbReference type="Proteomes" id="UP001649381">
    <property type="component" value="Unassembled WGS sequence"/>
</dbReference>
<reference evidence="2 3" key="1">
    <citation type="submission" date="2022-01" db="EMBL/GenBank/DDBJ databases">
        <title>Alkalihalobacillus sp. EGI L200015, a novel bacterium isolated from a salt lake sediment.</title>
        <authorList>
            <person name="Gao L."/>
            <person name="Fang B.-Z."/>
            <person name="Li W.-J."/>
        </authorList>
    </citation>
    <scope>NUCLEOTIDE SEQUENCE [LARGE SCALE GENOMIC DNA]</scope>
    <source>
        <strain evidence="2 3">KCTC 12718</strain>
    </source>
</reference>
<protein>
    <recommendedName>
        <fullName evidence="4">Menaquinol-cytochrome c reductase cytochrome b subunit</fullName>
    </recommendedName>
</protein>
<keyword evidence="1" id="KW-0812">Transmembrane</keyword>
<dbReference type="EMBL" id="JAKIJS010000001">
    <property type="protein sequence ID" value="MCF6136596.1"/>
    <property type="molecule type" value="Genomic_DNA"/>
</dbReference>
<dbReference type="RefSeq" id="WP_236331485.1">
    <property type="nucleotide sequence ID" value="NZ_JAKIJS010000001.1"/>
</dbReference>
<keyword evidence="3" id="KW-1185">Reference proteome</keyword>
<name>A0ABS9GY49_9BACL</name>
<evidence type="ECO:0000256" key="1">
    <source>
        <dbReference type="SAM" id="Phobius"/>
    </source>
</evidence>
<sequence length="82" mass="9093">MKLIKQSIIGSVVLHIIYFVGMMIIGYFKTVNVQPNSESAIALENEVAFGATIAPSFYLVTFISAAVLCGVLLFSYQRFLKR</sequence>
<organism evidence="2 3">
    <name type="scientific">Pseudalkalibacillus berkeleyi</name>
    <dbReference type="NCBI Taxonomy" id="1069813"/>
    <lineage>
        <taxon>Bacteria</taxon>
        <taxon>Bacillati</taxon>
        <taxon>Bacillota</taxon>
        <taxon>Bacilli</taxon>
        <taxon>Bacillales</taxon>
        <taxon>Fictibacillaceae</taxon>
        <taxon>Pseudalkalibacillus</taxon>
    </lineage>
</organism>
<feature type="transmembrane region" description="Helical" evidence="1">
    <location>
        <begin position="7"/>
        <end position="28"/>
    </location>
</feature>
<keyword evidence="1" id="KW-0472">Membrane</keyword>
<evidence type="ECO:0008006" key="4">
    <source>
        <dbReference type="Google" id="ProtNLM"/>
    </source>
</evidence>